<evidence type="ECO:0000313" key="7">
    <source>
        <dbReference type="EMBL" id="RSU04651.1"/>
    </source>
</evidence>
<keyword evidence="5 6" id="KW-0078">Bacteriocin</keyword>
<dbReference type="GO" id="GO:0042742">
    <property type="term" value="P:defense response to bacterium"/>
    <property type="evidence" value="ECO:0007669"/>
    <property type="project" value="UniProtKB-UniRule"/>
</dbReference>
<proteinExistence type="inferred from homology"/>
<comment type="caution">
    <text evidence="7">The sequence shown here is derived from an EMBL/GenBank/DDBJ whole genome shotgun (WGS) entry which is preliminary data.</text>
</comment>
<evidence type="ECO:0000256" key="1">
    <source>
        <dbReference type="ARBA" id="ARBA00009379"/>
    </source>
</evidence>
<comment type="function">
    <text evidence="6">Lanthionine-containing peptide antibiotic (lantibiotic) active on Gram-positive bacteria. The bactericidal activity of lantibiotics is based on depolarization of energized bacterial cytoplasmic membranes, initiated by the formation of aqueous transmembrane pores.</text>
</comment>
<dbReference type="AlphaFoldDB" id="A0A430ABU3"/>
<dbReference type="NCBIfam" id="NF038155">
    <property type="entry name" value="lanthi_I_FDLD"/>
    <property type="match status" value="1"/>
</dbReference>
<organism evidence="7 8">
    <name type="scientific">Vagococcus fessus</name>
    <dbReference type="NCBI Taxonomy" id="120370"/>
    <lineage>
        <taxon>Bacteria</taxon>
        <taxon>Bacillati</taxon>
        <taxon>Bacillota</taxon>
        <taxon>Bacilli</taxon>
        <taxon>Lactobacillales</taxon>
        <taxon>Enterococcaceae</taxon>
        <taxon>Vagococcus</taxon>
    </lineage>
</organism>
<dbReference type="GO" id="GO:0005576">
    <property type="term" value="C:extracellular region"/>
    <property type="evidence" value="ECO:0007669"/>
    <property type="project" value="InterPro"/>
</dbReference>
<dbReference type="NCBIfam" id="TIGR03731">
    <property type="entry name" value="lantibio_gallid"/>
    <property type="match status" value="1"/>
</dbReference>
<dbReference type="EMBL" id="NGJY01000001">
    <property type="protein sequence ID" value="RSU04651.1"/>
    <property type="molecule type" value="Genomic_DNA"/>
</dbReference>
<keyword evidence="3 6" id="KW-0425">Lantibiotic</keyword>
<protein>
    <recommendedName>
        <fullName evidence="6">Lantibiotic</fullName>
    </recommendedName>
</protein>
<dbReference type="Proteomes" id="UP000287101">
    <property type="component" value="Unassembled WGS sequence"/>
</dbReference>
<dbReference type="GO" id="GO:0005102">
    <property type="term" value="F:signaling receptor binding"/>
    <property type="evidence" value="ECO:0007669"/>
    <property type="project" value="UniProtKB-KW"/>
</dbReference>
<dbReference type="InterPro" id="IPR006079">
    <property type="entry name" value="Lantibiotic_typ-A_Bacillales"/>
</dbReference>
<evidence type="ECO:0000256" key="4">
    <source>
        <dbReference type="ARBA" id="ARBA00023022"/>
    </source>
</evidence>
<gene>
    <name evidence="7" type="ORF">CBF31_01135</name>
</gene>
<reference evidence="7 8" key="1">
    <citation type="submission" date="2017-05" db="EMBL/GenBank/DDBJ databases">
        <title>Vagococcus spp. assemblies.</title>
        <authorList>
            <person name="Gulvik C.A."/>
        </authorList>
    </citation>
    <scope>NUCLEOTIDE SEQUENCE [LARGE SCALE GENOMIC DNA]</scope>
    <source>
        <strain evidence="7 8">CCUG 41755</strain>
    </source>
</reference>
<dbReference type="OrthoDB" id="2653010at2"/>
<keyword evidence="2 6" id="KW-0929">Antimicrobial</keyword>
<evidence type="ECO:0000256" key="2">
    <source>
        <dbReference type="ARBA" id="ARBA00022529"/>
    </source>
</evidence>
<evidence type="ECO:0000256" key="3">
    <source>
        <dbReference type="ARBA" id="ARBA00022789"/>
    </source>
</evidence>
<comment type="PTM">
    <text evidence="6">Maturation of lantibiotics involves the enzymatic conversion of Thr, and Ser into dehydrated AA and the formation of thioether bonds with cysteine. This is followed by membrane translocation and cleavage of the modified precursor.</text>
</comment>
<dbReference type="RefSeq" id="WP_126830116.1">
    <property type="nucleotide sequence ID" value="NZ_CBCRYB010000006.1"/>
</dbReference>
<evidence type="ECO:0000256" key="5">
    <source>
        <dbReference type="ARBA" id="ARBA00023048"/>
    </source>
</evidence>
<evidence type="ECO:0000256" key="6">
    <source>
        <dbReference type="RuleBase" id="RU362078"/>
    </source>
</evidence>
<keyword evidence="8" id="KW-1185">Reference proteome</keyword>
<comment type="similarity">
    <text evidence="1 6">Belongs to the type A lantibiotic family.</text>
</comment>
<sequence length="59" mass="6597">MPKYDDFDLNLKQVSNTDHKNPRITSLIACTPGTCNSKCPNTNWLCSNVCVTKTCWTCA</sequence>
<dbReference type="GO" id="GO:0031640">
    <property type="term" value="P:killing of cells of another organism"/>
    <property type="evidence" value="ECO:0007669"/>
    <property type="project" value="UniProtKB-UniRule"/>
</dbReference>
<keyword evidence="4 6" id="KW-0044">Antibiotic</keyword>
<accession>A0A430ABU3</accession>
<name>A0A430ABU3_9ENTE</name>
<evidence type="ECO:0000313" key="8">
    <source>
        <dbReference type="Proteomes" id="UP000287101"/>
    </source>
</evidence>